<dbReference type="SUPFAM" id="SSF47384">
    <property type="entry name" value="Homodimeric domain of signal transducing histidine kinase"/>
    <property type="match status" value="1"/>
</dbReference>
<evidence type="ECO:0000256" key="4">
    <source>
        <dbReference type="ARBA" id="ARBA00022679"/>
    </source>
</evidence>
<dbReference type="InterPro" id="IPR003661">
    <property type="entry name" value="HisK_dim/P_dom"/>
</dbReference>
<organism evidence="10 11">
    <name type="scientific">Telluria antibiotica</name>
    <dbReference type="NCBI Taxonomy" id="2717319"/>
    <lineage>
        <taxon>Bacteria</taxon>
        <taxon>Pseudomonadati</taxon>
        <taxon>Pseudomonadota</taxon>
        <taxon>Betaproteobacteria</taxon>
        <taxon>Burkholderiales</taxon>
        <taxon>Oxalobacteraceae</taxon>
        <taxon>Telluria group</taxon>
        <taxon>Telluria</taxon>
    </lineage>
</organism>
<dbReference type="SMART" id="SM00387">
    <property type="entry name" value="HATPase_c"/>
    <property type="match status" value="1"/>
</dbReference>
<keyword evidence="7" id="KW-0472">Membrane</keyword>
<feature type="signal peptide" evidence="8">
    <location>
        <begin position="1"/>
        <end position="20"/>
    </location>
</feature>
<feature type="domain" description="Histidine kinase" evidence="9">
    <location>
        <begin position="500"/>
        <end position="717"/>
    </location>
</feature>
<dbReference type="InterPro" id="IPR005467">
    <property type="entry name" value="His_kinase_dom"/>
</dbReference>
<evidence type="ECO:0000256" key="8">
    <source>
        <dbReference type="SAM" id="SignalP"/>
    </source>
</evidence>
<evidence type="ECO:0000256" key="7">
    <source>
        <dbReference type="SAM" id="Phobius"/>
    </source>
</evidence>
<protein>
    <recommendedName>
        <fullName evidence="2">histidine kinase</fullName>
        <ecNumber evidence="2">2.7.13.3</ecNumber>
    </recommendedName>
</protein>
<evidence type="ECO:0000313" key="11">
    <source>
        <dbReference type="Proteomes" id="UP000716322"/>
    </source>
</evidence>
<evidence type="ECO:0000256" key="5">
    <source>
        <dbReference type="ARBA" id="ARBA00022777"/>
    </source>
</evidence>
<dbReference type="Gene3D" id="1.10.287.130">
    <property type="match status" value="1"/>
</dbReference>
<dbReference type="CDD" id="cd00082">
    <property type="entry name" value="HisKA"/>
    <property type="match status" value="1"/>
</dbReference>
<sequence>MKRHLFVLLACLAFSGGVRALSLQEWRGQVETMRLLAERDVQEAYQRATQLLEDVPLGATPIDRARALNALARAEVYQARTDDAQVHAEQALQLALQVQDRAGQAEAYLNLSVNAIFRGRVDDIVTYSLRSMTVLEGVNRRDLQGEAMLRTAMMYRRIGQFDESVTLCMREMETARRFADPLELAYARQCMAISYDLSGRHKEALDHYTKMYEAAHGAGLNLLEGYALTGMGNAKSDLGDAPGGEADIRKAIDTFRAVHTSTGLGFGMLNLAERLRNRKLVSAAMPLYGEVESIYLGQHNRIGLWFLYNARSKANEQAGQLAAAWADAESAYRIAKEINFPLYMSDSARRMAGVYAARGEHRRAYELSIEAAEMGAKGAVEKSGARMLELAQRFETETKQRAIDDLARRNEQQAFELEQRALRQRWTWTVLGACVAFLAGTSYFLVRLRKSHRMLSATIQKLRQSQAELRELNGSLEQRVQARTEELQRLARQRSEFLTQMSHELRTPLNAILGYAQLLQRDAVLPPEHAASLRVIQKSGGQLTTLIDDFLDSAKIEAGKLALAPSDVQLAEFLHTIAEMIRVRAERKQVAFLFTPPADLPAIVRADEQRLRQALLNLLSNAVKFTDRGSVALRVRFTPPGRLLFEVEDTGIGIEHEQIDTIFEPFEQAGDHQRKLGGTGLGLFISSQFVRLMGGDIQVESRVDKGSRFWFELDLPVIDRAPAGVPPAGGPRADDLVPPPPGEMDLLYRLAMVGNMADIVDHARHLASLDDRYHPFADRLVELAESYQSKAILALVERFHEAADAN</sequence>
<accession>A0ABX0PLS1</accession>
<keyword evidence="11" id="KW-1185">Reference proteome</keyword>
<dbReference type="PROSITE" id="PS50109">
    <property type="entry name" value="HIS_KIN"/>
    <property type="match status" value="1"/>
</dbReference>
<evidence type="ECO:0000256" key="6">
    <source>
        <dbReference type="SAM" id="Coils"/>
    </source>
</evidence>
<dbReference type="Gene3D" id="3.30.565.10">
    <property type="entry name" value="Histidine kinase-like ATPase, C-terminal domain"/>
    <property type="match status" value="1"/>
</dbReference>
<comment type="catalytic activity">
    <reaction evidence="1">
        <text>ATP + protein L-histidine = ADP + protein N-phospho-L-histidine.</text>
        <dbReference type="EC" id="2.7.13.3"/>
    </reaction>
</comment>
<reference evidence="10 11" key="1">
    <citation type="submission" date="2020-03" db="EMBL/GenBank/DDBJ databases">
        <title>Genome sequence of strain Massilia sp. TW-1.</title>
        <authorList>
            <person name="Chaudhary D.K."/>
        </authorList>
    </citation>
    <scope>NUCLEOTIDE SEQUENCE [LARGE SCALE GENOMIC DNA]</scope>
    <source>
        <strain evidence="10 11">TW-1</strain>
    </source>
</reference>
<dbReference type="InterPro" id="IPR036097">
    <property type="entry name" value="HisK_dim/P_sf"/>
</dbReference>
<dbReference type="Pfam" id="PF02518">
    <property type="entry name" value="HATPase_c"/>
    <property type="match status" value="1"/>
</dbReference>
<name>A0ABX0PLS1_9BURK</name>
<dbReference type="CDD" id="cd16922">
    <property type="entry name" value="HATPase_EvgS-ArcB-TorS-like"/>
    <property type="match status" value="1"/>
</dbReference>
<keyword evidence="7" id="KW-1133">Transmembrane helix</keyword>
<keyword evidence="7" id="KW-0812">Transmembrane</keyword>
<feature type="transmembrane region" description="Helical" evidence="7">
    <location>
        <begin position="426"/>
        <end position="446"/>
    </location>
</feature>
<evidence type="ECO:0000259" key="9">
    <source>
        <dbReference type="PROSITE" id="PS50109"/>
    </source>
</evidence>
<dbReference type="InterPro" id="IPR011990">
    <property type="entry name" value="TPR-like_helical_dom_sf"/>
</dbReference>
<keyword evidence="3" id="KW-0597">Phosphoprotein</keyword>
<evidence type="ECO:0000256" key="3">
    <source>
        <dbReference type="ARBA" id="ARBA00022553"/>
    </source>
</evidence>
<dbReference type="PANTHER" id="PTHR43047:SF64">
    <property type="entry name" value="HISTIDINE KINASE CONTAINING CHEY-HOMOLOGOUS RECEIVER DOMAIN AND PAS DOMAIN-RELATED"/>
    <property type="match status" value="1"/>
</dbReference>
<dbReference type="SMART" id="SM00388">
    <property type="entry name" value="HisKA"/>
    <property type="match status" value="1"/>
</dbReference>
<dbReference type="EC" id="2.7.13.3" evidence="2"/>
<dbReference type="Proteomes" id="UP000716322">
    <property type="component" value="Unassembled WGS sequence"/>
</dbReference>
<evidence type="ECO:0000313" key="10">
    <source>
        <dbReference type="EMBL" id="NIA57354.1"/>
    </source>
</evidence>
<keyword evidence="5" id="KW-0418">Kinase</keyword>
<proteinExistence type="predicted"/>
<feature type="chain" id="PRO_5045657172" description="histidine kinase" evidence="8">
    <location>
        <begin position="21"/>
        <end position="806"/>
    </location>
</feature>
<keyword evidence="8" id="KW-0732">Signal</keyword>
<dbReference type="RefSeq" id="WP_166863858.1">
    <property type="nucleotide sequence ID" value="NZ_JAAQOM010000021.1"/>
</dbReference>
<dbReference type="SUPFAM" id="SSF55874">
    <property type="entry name" value="ATPase domain of HSP90 chaperone/DNA topoisomerase II/histidine kinase"/>
    <property type="match status" value="1"/>
</dbReference>
<keyword evidence="6" id="KW-0175">Coiled coil</keyword>
<evidence type="ECO:0000256" key="2">
    <source>
        <dbReference type="ARBA" id="ARBA00012438"/>
    </source>
</evidence>
<dbReference type="PRINTS" id="PR00344">
    <property type="entry name" value="BCTRLSENSOR"/>
</dbReference>
<gene>
    <name evidence="10" type="ORF">HAV22_27390</name>
</gene>
<dbReference type="InterPro" id="IPR036890">
    <property type="entry name" value="HATPase_C_sf"/>
</dbReference>
<dbReference type="Gene3D" id="1.25.40.10">
    <property type="entry name" value="Tetratricopeptide repeat domain"/>
    <property type="match status" value="2"/>
</dbReference>
<dbReference type="InterPro" id="IPR003594">
    <property type="entry name" value="HATPase_dom"/>
</dbReference>
<dbReference type="SUPFAM" id="SSF48452">
    <property type="entry name" value="TPR-like"/>
    <property type="match status" value="2"/>
</dbReference>
<dbReference type="InterPro" id="IPR004358">
    <property type="entry name" value="Sig_transdc_His_kin-like_C"/>
</dbReference>
<comment type="caution">
    <text evidence="10">The sequence shown here is derived from an EMBL/GenBank/DDBJ whole genome shotgun (WGS) entry which is preliminary data.</text>
</comment>
<dbReference type="EMBL" id="JAAQOM010000021">
    <property type="protein sequence ID" value="NIA57354.1"/>
    <property type="molecule type" value="Genomic_DNA"/>
</dbReference>
<keyword evidence="4" id="KW-0808">Transferase</keyword>
<evidence type="ECO:0000256" key="1">
    <source>
        <dbReference type="ARBA" id="ARBA00000085"/>
    </source>
</evidence>
<dbReference type="PANTHER" id="PTHR43047">
    <property type="entry name" value="TWO-COMPONENT HISTIDINE PROTEIN KINASE"/>
    <property type="match status" value="1"/>
</dbReference>
<dbReference type="Pfam" id="PF00512">
    <property type="entry name" value="HisKA"/>
    <property type="match status" value="1"/>
</dbReference>
<feature type="coiled-coil region" evidence="6">
    <location>
        <begin position="459"/>
        <end position="493"/>
    </location>
</feature>